<evidence type="ECO:0000313" key="3">
    <source>
        <dbReference type="Proteomes" id="UP000199699"/>
    </source>
</evidence>
<keyword evidence="3" id="KW-1185">Reference proteome</keyword>
<feature type="region of interest" description="Disordered" evidence="1">
    <location>
        <begin position="97"/>
        <end position="193"/>
    </location>
</feature>
<organism evidence="2 3">
    <name type="scientific">Micromonospora nigra</name>
    <dbReference type="NCBI Taxonomy" id="145857"/>
    <lineage>
        <taxon>Bacteria</taxon>
        <taxon>Bacillati</taxon>
        <taxon>Actinomycetota</taxon>
        <taxon>Actinomycetes</taxon>
        <taxon>Micromonosporales</taxon>
        <taxon>Micromonosporaceae</taxon>
        <taxon>Micromonospora</taxon>
    </lineage>
</organism>
<dbReference type="EMBL" id="FMHT01000003">
    <property type="protein sequence ID" value="SCL27187.1"/>
    <property type="molecule type" value="Genomic_DNA"/>
</dbReference>
<dbReference type="AlphaFoldDB" id="A0A1C6SCI9"/>
<evidence type="ECO:0000256" key="1">
    <source>
        <dbReference type="SAM" id="MobiDB-lite"/>
    </source>
</evidence>
<feature type="compositionally biased region" description="Acidic residues" evidence="1">
    <location>
        <begin position="100"/>
        <end position="111"/>
    </location>
</feature>
<dbReference type="STRING" id="145857.GA0070616_3453"/>
<gene>
    <name evidence="2" type="ORF">GA0070616_3453</name>
</gene>
<evidence type="ECO:0000313" key="2">
    <source>
        <dbReference type="EMBL" id="SCL27187.1"/>
    </source>
</evidence>
<proteinExistence type="predicted"/>
<sequence>MGALVTLDLPEDSPMHDLPWIITFGPLGDVDEWEPVVCGPYERGHALSLAEAVVAEEQLMAVVEPMLPAVSADQVRGEIAAARTAARDEAARAEQADLYGDFEDVRDEELADSAARAEHPPQPRAAPSEAELRAGFARIAELLTGEQVGGPEDGGRRPGDRILPGASATSPPTTRGRQVGRPAARSTPDDQVS</sequence>
<feature type="compositionally biased region" description="Polar residues" evidence="1">
    <location>
        <begin position="167"/>
        <end position="176"/>
    </location>
</feature>
<protein>
    <submittedName>
        <fullName evidence="2">Uncharacterized protein</fullName>
    </submittedName>
</protein>
<reference evidence="2 3" key="1">
    <citation type="submission" date="2016-06" db="EMBL/GenBank/DDBJ databases">
        <authorList>
            <person name="Kjaerup R.B."/>
            <person name="Dalgaard T.S."/>
            <person name="Juul-Madsen H.R."/>
        </authorList>
    </citation>
    <scope>NUCLEOTIDE SEQUENCE [LARGE SCALE GENOMIC DNA]</scope>
    <source>
        <strain evidence="2 3">DSM 43818</strain>
    </source>
</reference>
<name>A0A1C6SCI9_9ACTN</name>
<dbReference type="Proteomes" id="UP000199699">
    <property type="component" value="Unassembled WGS sequence"/>
</dbReference>
<accession>A0A1C6SCI9</accession>